<comment type="function">
    <text evidence="7">Acts as an adapter for the XPO1/CRM1-mediated export of the 60S ribosomal subunit.</text>
</comment>
<evidence type="ECO:0000259" key="11">
    <source>
        <dbReference type="Pfam" id="PF21193"/>
    </source>
</evidence>
<keyword evidence="3 7" id="KW-0813">Transport</keyword>
<feature type="domain" description="Nmd3 N-terminal" evidence="9">
    <location>
        <begin position="2"/>
        <end position="179"/>
    </location>
</feature>
<dbReference type="InterPro" id="IPR048899">
    <property type="entry name" value="NMD_SH3"/>
</dbReference>
<feature type="compositionally biased region" description="Acidic residues" evidence="8">
    <location>
        <begin position="402"/>
        <end position="416"/>
    </location>
</feature>
<dbReference type="Pfam" id="PF21193">
    <property type="entry name" value="NMD_SH3"/>
    <property type="match status" value="1"/>
</dbReference>
<proteinExistence type="inferred from homology"/>
<evidence type="ECO:0000256" key="6">
    <source>
        <dbReference type="ARBA" id="ARBA00023242"/>
    </source>
</evidence>
<dbReference type="Proteomes" id="UP000789572">
    <property type="component" value="Unassembled WGS sequence"/>
</dbReference>
<keyword evidence="13" id="KW-1185">Reference proteome</keyword>
<dbReference type="GO" id="GO:0000055">
    <property type="term" value="P:ribosomal large subunit export from nucleus"/>
    <property type="evidence" value="ECO:0007669"/>
    <property type="project" value="TreeGrafter"/>
</dbReference>
<evidence type="ECO:0000259" key="10">
    <source>
        <dbReference type="Pfam" id="PF21192"/>
    </source>
</evidence>
<evidence type="ECO:0000259" key="9">
    <source>
        <dbReference type="Pfam" id="PF04981"/>
    </source>
</evidence>
<protein>
    <recommendedName>
        <fullName evidence="2 7">60S ribosomal export protein NMD3</fullName>
    </recommendedName>
</protein>
<accession>A0A9N9BFT5</accession>
<keyword evidence="5 7" id="KW-0653">Protein transport</keyword>
<dbReference type="OrthoDB" id="203821at2759"/>
<name>A0A9N9BFT5_9GLOM</name>
<comment type="similarity">
    <text evidence="1 7">Belongs to the NMD3 family.</text>
</comment>
<evidence type="ECO:0000256" key="2">
    <source>
        <dbReference type="ARBA" id="ARBA00017035"/>
    </source>
</evidence>
<evidence type="ECO:0000313" key="12">
    <source>
        <dbReference type="EMBL" id="CAG8562314.1"/>
    </source>
</evidence>
<keyword evidence="6 7" id="KW-0539">Nucleus</keyword>
<evidence type="ECO:0000256" key="3">
    <source>
        <dbReference type="ARBA" id="ARBA00022448"/>
    </source>
</evidence>
<comment type="subcellular location">
    <subcellularLocation>
        <location evidence="7">Cytoplasm</location>
    </subcellularLocation>
    <subcellularLocation>
        <location evidence="7">Nucleus</location>
    </subcellularLocation>
</comment>
<evidence type="ECO:0000256" key="8">
    <source>
        <dbReference type="SAM" id="MobiDB-lite"/>
    </source>
</evidence>
<dbReference type="EMBL" id="CAJVPJ010000876">
    <property type="protein sequence ID" value="CAG8562314.1"/>
    <property type="molecule type" value="Genomic_DNA"/>
</dbReference>
<dbReference type="GO" id="GO:0015031">
    <property type="term" value="P:protein transport"/>
    <property type="evidence" value="ECO:0007669"/>
    <property type="project" value="UniProtKB-KW"/>
</dbReference>
<dbReference type="InterPro" id="IPR039768">
    <property type="entry name" value="Nmd3"/>
</dbReference>
<dbReference type="Pfam" id="PF04981">
    <property type="entry name" value="NMD3"/>
    <property type="match status" value="1"/>
</dbReference>
<evidence type="ECO:0000256" key="7">
    <source>
        <dbReference type="RuleBase" id="RU364108"/>
    </source>
</evidence>
<sequence>MWISAQLESRELLSLCLKRLKGLNRVRLIDAIFIWTEPHSQRIKVKLTIQKEVHASTILQQAFEVEYIVSNQQCGDCTKVMAQNTWQSIVQVRQKVNHKKTFFYLEQLILKHSMHKDTINIKELKDGLDFFYSQRAHAIKMVEFLTSVIPVRTKTSEQLISTDIHSNTSNYKFTYSVEIIPICKDDLICLPSKTAKSLGNISPLVFCYRVANSINVMDANTLSTTDVPTAVYWRTPFSSLASSKDLIQYYVLDVEPIRTQGKYVLADIQVARLSDFGRNDTVFFARSHLGAILKAGDTVLGYDIASSNFNDFAFDSLERSSLPDVILIKKAYPNRRRKNRPRNWKLQKLNKEEGDGGIRRGDVDKDNVDYEMFLRDLEEDPELRQSVNLYKNKKSNLKTEMEIDSGETEEEEEADFPEIRLDELMEDLTIQDDDVAESY</sequence>
<feature type="domain" description="60S ribosomal export protein NMD3 SH3" evidence="11">
    <location>
        <begin position="182"/>
        <end position="228"/>
    </location>
</feature>
<dbReference type="GO" id="GO:0043023">
    <property type="term" value="F:ribosomal large subunit binding"/>
    <property type="evidence" value="ECO:0007669"/>
    <property type="project" value="InterPro"/>
</dbReference>
<evidence type="ECO:0000256" key="1">
    <source>
        <dbReference type="ARBA" id="ARBA00009794"/>
    </source>
</evidence>
<dbReference type="GO" id="GO:0005634">
    <property type="term" value="C:nucleus"/>
    <property type="evidence" value="ECO:0007669"/>
    <property type="project" value="UniProtKB-SubCell"/>
</dbReference>
<dbReference type="AlphaFoldDB" id="A0A9N9BFT5"/>
<feature type="region of interest" description="Disordered" evidence="8">
    <location>
        <begin position="397"/>
        <end position="416"/>
    </location>
</feature>
<dbReference type="InterPro" id="IPR007064">
    <property type="entry name" value="Nmd3_N"/>
</dbReference>
<organism evidence="12 13">
    <name type="scientific">Paraglomus occultum</name>
    <dbReference type="NCBI Taxonomy" id="144539"/>
    <lineage>
        <taxon>Eukaryota</taxon>
        <taxon>Fungi</taxon>
        <taxon>Fungi incertae sedis</taxon>
        <taxon>Mucoromycota</taxon>
        <taxon>Glomeromycotina</taxon>
        <taxon>Glomeromycetes</taxon>
        <taxon>Paraglomerales</taxon>
        <taxon>Paraglomeraceae</taxon>
        <taxon>Paraglomus</taxon>
    </lineage>
</organism>
<dbReference type="Pfam" id="PF21192">
    <property type="entry name" value="OB_NMD3"/>
    <property type="match status" value="1"/>
</dbReference>
<evidence type="ECO:0000256" key="5">
    <source>
        <dbReference type="ARBA" id="ARBA00022927"/>
    </source>
</evidence>
<dbReference type="PANTHER" id="PTHR12746:SF2">
    <property type="entry name" value="60S RIBOSOMAL EXPORT PROTEIN NMD3"/>
    <property type="match status" value="1"/>
</dbReference>
<reference evidence="12" key="1">
    <citation type="submission" date="2021-06" db="EMBL/GenBank/DDBJ databases">
        <authorList>
            <person name="Kallberg Y."/>
            <person name="Tangrot J."/>
            <person name="Rosling A."/>
        </authorList>
    </citation>
    <scope>NUCLEOTIDE SEQUENCE</scope>
    <source>
        <strain evidence="12">IA702</strain>
    </source>
</reference>
<dbReference type="InterPro" id="IPR048898">
    <property type="entry name" value="OB_NMD3"/>
</dbReference>
<dbReference type="GO" id="GO:0005737">
    <property type="term" value="C:cytoplasm"/>
    <property type="evidence" value="ECO:0007669"/>
    <property type="project" value="UniProtKB-SubCell"/>
</dbReference>
<evidence type="ECO:0000313" key="13">
    <source>
        <dbReference type="Proteomes" id="UP000789572"/>
    </source>
</evidence>
<evidence type="ECO:0000256" key="4">
    <source>
        <dbReference type="ARBA" id="ARBA00022490"/>
    </source>
</evidence>
<gene>
    <name evidence="12" type="ORF">POCULU_LOCUS5573</name>
</gene>
<comment type="caution">
    <text evidence="12">The sequence shown here is derived from an EMBL/GenBank/DDBJ whole genome shotgun (WGS) entry which is preliminary data.</text>
</comment>
<keyword evidence="4 7" id="KW-0963">Cytoplasm</keyword>
<feature type="domain" description="60S ribosomal export protein NMD3 OB-fold" evidence="10">
    <location>
        <begin position="246"/>
        <end position="330"/>
    </location>
</feature>
<dbReference type="PANTHER" id="PTHR12746">
    <property type="entry name" value="NONSENSE-MEDIATED MRNA DECAY PROTEIN 3"/>
    <property type="match status" value="1"/>
</dbReference>